<feature type="domain" description="FAD-binding FR-type" evidence="2">
    <location>
        <begin position="102"/>
        <end position="203"/>
    </location>
</feature>
<dbReference type="PANTHER" id="PTHR47354">
    <property type="entry name" value="NADH OXIDOREDUCTASE HCR"/>
    <property type="match status" value="1"/>
</dbReference>
<dbReference type="InterPro" id="IPR008333">
    <property type="entry name" value="Cbr1-like_FAD-bd_dom"/>
</dbReference>
<feature type="domain" description="2Fe-2S ferredoxin-type" evidence="1">
    <location>
        <begin position="3"/>
        <end position="93"/>
    </location>
</feature>
<dbReference type="EMBL" id="SHNP01000008">
    <property type="protein sequence ID" value="MCX2975459.1"/>
    <property type="molecule type" value="Genomic_DNA"/>
</dbReference>
<dbReference type="InterPro" id="IPR001041">
    <property type="entry name" value="2Fe-2S_ferredoxin-type"/>
</dbReference>
<dbReference type="InterPro" id="IPR012675">
    <property type="entry name" value="Beta-grasp_dom_sf"/>
</dbReference>
<dbReference type="InterPro" id="IPR006058">
    <property type="entry name" value="2Fe2S_fd_BS"/>
</dbReference>
<proteinExistence type="predicted"/>
<dbReference type="Gene3D" id="3.40.50.80">
    <property type="entry name" value="Nucleotide-binding domain of ferredoxin-NADP reductase (FNR) module"/>
    <property type="match status" value="1"/>
</dbReference>
<dbReference type="PROSITE" id="PS00197">
    <property type="entry name" value="2FE2S_FER_1"/>
    <property type="match status" value="1"/>
</dbReference>
<dbReference type="PANTHER" id="PTHR47354:SF5">
    <property type="entry name" value="PROTEIN RFBI"/>
    <property type="match status" value="1"/>
</dbReference>
<evidence type="ECO:0000313" key="4">
    <source>
        <dbReference type="Proteomes" id="UP001143307"/>
    </source>
</evidence>
<dbReference type="PROSITE" id="PS51085">
    <property type="entry name" value="2FE2S_FER_2"/>
    <property type="match status" value="1"/>
</dbReference>
<dbReference type="SUPFAM" id="SSF63380">
    <property type="entry name" value="Riboflavin synthase domain-like"/>
    <property type="match status" value="1"/>
</dbReference>
<dbReference type="RefSeq" id="WP_279254099.1">
    <property type="nucleotide sequence ID" value="NZ_SHNP01000008.1"/>
</dbReference>
<evidence type="ECO:0000313" key="3">
    <source>
        <dbReference type="EMBL" id="MCX2975459.1"/>
    </source>
</evidence>
<dbReference type="Gene3D" id="2.40.30.10">
    <property type="entry name" value="Translation factors"/>
    <property type="match status" value="1"/>
</dbReference>
<dbReference type="SUPFAM" id="SSF54292">
    <property type="entry name" value="2Fe-2S ferredoxin-like"/>
    <property type="match status" value="1"/>
</dbReference>
<accession>A0ABT3SZM4</accession>
<dbReference type="PRINTS" id="PR00410">
    <property type="entry name" value="PHEHYDRXLASE"/>
</dbReference>
<dbReference type="Pfam" id="PF00111">
    <property type="entry name" value="Fer2"/>
    <property type="match status" value="1"/>
</dbReference>
<comment type="caution">
    <text evidence="3">The sequence shown here is derived from an EMBL/GenBank/DDBJ whole genome shotgun (WGS) entry which is preliminary data.</text>
</comment>
<dbReference type="PROSITE" id="PS51384">
    <property type="entry name" value="FAD_FR"/>
    <property type="match status" value="1"/>
</dbReference>
<dbReference type="InterPro" id="IPR001433">
    <property type="entry name" value="OxRdtase_FAD/NAD-bd"/>
</dbReference>
<dbReference type="CDD" id="cd00207">
    <property type="entry name" value="fer2"/>
    <property type="match status" value="1"/>
</dbReference>
<protein>
    <submittedName>
        <fullName evidence="3">2Fe-2S iron-sulfur cluster binding domain-containing protein</fullName>
    </submittedName>
</protein>
<name>A0ABT3SZM4_9GAMM</name>
<sequence>MAHQVTVGHPGKVFQVEEGQTILDAALRSGFYLPHACSRGVCSACKIQIVQGEVDVGNASEFALMDSERDEGQCLACCASPLSDLTIEADVDEEPDAQYHTVRDYQGVVTSIKTLTPNIKSVFLALGDDGIAFQAGQYINLHIPGIGGGPRAFSIASPPSSNNIIELNVALIEGGEATHYIHNALTVGDVLSFSGPYGHFYLRKSLPEPFVFFAGGSGLSGVKSMIMELVEGHDPRPVTLIYGVQNEEDAYYRELFELYARERPGFTMLLAVNEPGSKQSHDGGWGYLQECANQHFEGSFEGNNAYVCGPLDMVDACLVSLIQGRCFEKHIFVENFYHKGSQVDRSKHLLFKYI</sequence>
<gene>
    <name evidence="3" type="ORF">EYC87_17910</name>
</gene>
<dbReference type="Gene3D" id="3.10.20.30">
    <property type="match status" value="1"/>
</dbReference>
<organism evidence="3 4">
    <name type="scientific">Candidatus Seongchinamella marina</name>
    <dbReference type="NCBI Taxonomy" id="2518990"/>
    <lineage>
        <taxon>Bacteria</taxon>
        <taxon>Pseudomonadati</taxon>
        <taxon>Pseudomonadota</taxon>
        <taxon>Gammaproteobacteria</taxon>
        <taxon>Cellvibrionales</taxon>
        <taxon>Halieaceae</taxon>
        <taxon>Seongchinamella</taxon>
    </lineage>
</organism>
<dbReference type="InterPro" id="IPR017927">
    <property type="entry name" value="FAD-bd_FR_type"/>
</dbReference>
<reference evidence="3" key="1">
    <citation type="submission" date="2019-02" db="EMBL/GenBank/DDBJ databases">
        <authorList>
            <person name="Li S.-H."/>
        </authorList>
    </citation>
    <scope>NUCLEOTIDE SEQUENCE</scope>
    <source>
        <strain evidence="3">IMCC8485</strain>
    </source>
</reference>
<dbReference type="InterPro" id="IPR017938">
    <property type="entry name" value="Riboflavin_synthase-like_b-brl"/>
</dbReference>
<dbReference type="SUPFAM" id="SSF52343">
    <property type="entry name" value="Ferredoxin reductase-like, C-terminal NADP-linked domain"/>
    <property type="match status" value="1"/>
</dbReference>
<dbReference type="InterPro" id="IPR050415">
    <property type="entry name" value="MRET"/>
</dbReference>
<dbReference type="Pfam" id="PF00970">
    <property type="entry name" value="FAD_binding_6"/>
    <property type="match status" value="1"/>
</dbReference>
<evidence type="ECO:0000259" key="1">
    <source>
        <dbReference type="PROSITE" id="PS51085"/>
    </source>
</evidence>
<dbReference type="Proteomes" id="UP001143307">
    <property type="component" value="Unassembled WGS sequence"/>
</dbReference>
<evidence type="ECO:0000259" key="2">
    <source>
        <dbReference type="PROSITE" id="PS51384"/>
    </source>
</evidence>
<dbReference type="InterPro" id="IPR039261">
    <property type="entry name" value="FNR_nucleotide-bd"/>
</dbReference>
<keyword evidence="4" id="KW-1185">Reference proteome</keyword>
<dbReference type="InterPro" id="IPR036010">
    <property type="entry name" value="2Fe-2S_ferredoxin-like_sf"/>
</dbReference>
<dbReference type="Pfam" id="PF00175">
    <property type="entry name" value="NAD_binding_1"/>
    <property type="match status" value="1"/>
</dbReference>